<comment type="caution">
    <text evidence="2">The sequence shown here is derived from an EMBL/GenBank/DDBJ whole genome shotgun (WGS) entry which is preliminary data.</text>
</comment>
<keyword evidence="1" id="KW-0812">Transmembrane</keyword>
<reference evidence="2 3" key="1">
    <citation type="submission" date="2010-12" db="EMBL/GenBank/DDBJ databases">
        <authorList>
            <person name="Muzny D."/>
            <person name="Qin X."/>
            <person name="Deng J."/>
            <person name="Jiang H."/>
            <person name="Liu Y."/>
            <person name="Qu J."/>
            <person name="Song X.-Z."/>
            <person name="Zhang L."/>
            <person name="Thornton R."/>
            <person name="Coyle M."/>
            <person name="Francisco L."/>
            <person name="Jackson L."/>
            <person name="Javaid M."/>
            <person name="Korchina V."/>
            <person name="Kovar C."/>
            <person name="Mata R."/>
            <person name="Mathew T."/>
            <person name="Ngo R."/>
            <person name="Nguyen L."/>
            <person name="Nguyen N."/>
            <person name="Okwuonu G."/>
            <person name="Ongeri F."/>
            <person name="Pham C."/>
            <person name="Simmons D."/>
            <person name="Wilczek-Boney K."/>
            <person name="Hale W."/>
            <person name="Jakkamsetti A."/>
            <person name="Pham P."/>
            <person name="Ruth R."/>
            <person name="San Lucas F."/>
            <person name="Warren J."/>
            <person name="Zhang J."/>
            <person name="Zhao Z."/>
            <person name="Zhou C."/>
            <person name="Zhu D."/>
            <person name="Lee S."/>
            <person name="Bess C."/>
            <person name="Blankenburg K."/>
            <person name="Forbes L."/>
            <person name="Fu Q."/>
            <person name="Gubbala S."/>
            <person name="Hirani K."/>
            <person name="Jayaseelan J.C."/>
            <person name="Lara F."/>
            <person name="Munidasa M."/>
            <person name="Palculict T."/>
            <person name="Patil S."/>
            <person name="Pu L.-L."/>
            <person name="Saada N."/>
            <person name="Tang L."/>
            <person name="Weissenberger G."/>
            <person name="Zhu Y."/>
            <person name="Hemphill L."/>
            <person name="Shang Y."/>
            <person name="Youmans B."/>
            <person name="Ayvaz T."/>
            <person name="Ross M."/>
            <person name="Santibanez J."/>
            <person name="Aqrawi P."/>
            <person name="Gross S."/>
            <person name="Joshi V."/>
            <person name="Fowler G."/>
            <person name="Nazareth L."/>
            <person name="Reid J."/>
            <person name="Worley K."/>
            <person name="Petrosino J."/>
            <person name="Highlander S."/>
            <person name="Gibbs R."/>
        </authorList>
    </citation>
    <scope>NUCLEOTIDE SEQUENCE [LARGE SCALE GENOMIC DNA]</scope>
    <source>
        <strain evidence="2 3">DSM 3986</strain>
    </source>
</reference>
<dbReference type="Proteomes" id="UP000003434">
    <property type="component" value="Unassembled WGS sequence"/>
</dbReference>
<evidence type="ECO:0000256" key="1">
    <source>
        <dbReference type="SAM" id="Phobius"/>
    </source>
</evidence>
<proteinExistence type="predicted"/>
<accession>E6LK74</accession>
<dbReference type="RefSeq" id="WP_008750130.1">
    <property type="nucleotide sequence ID" value="NZ_GL622296.1"/>
</dbReference>
<dbReference type="EMBL" id="AEPW01000008">
    <property type="protein sequence ID" value="EFU77714.1"/>
    <property type="molecule type" value="Genomic_DNA"/>
</dbReference>
<evidence type="ECO:0000313" key="2">
    <source>
        <dbReference type="EMBL" id="EFU77714.1"/>
    </source>
</evidence>
<keyword evidence="1" id="KW-0472">Membrane</keyword>
<gene>
    <name evidence="2" type="ORF">HMPREF0381_0359</name>
</gene>
<dbReference type="HOGENOM" id="CLU_2752834_0_0_9"/>
<dbReference type="AlphaFoldDB" id="E6LK74"/>
<feature type="transmembrane region" description="Helical" evidence="1">
    <location>
        <begin position="49"/>
        <end position="68"/>
    </location>
</feature>
<organism evidence="2 3">
    <name type="scientific">Lachnoanaerobaculum saburreum DSM 3986</name>
    <dbReference type="NCBI Taxonomy" id="887325"/>
    <lineage>
        <taxon>Bacteria</taxon>
        <taxon>Bacillati</taxon>
        <taxon>Bacillota</taxon>
        <taxon>Clostridia</taxon>
        <taxon>Lachnospirales</taxon>
        <taxon>Lachnospiraceae</taxon>
        <taxon>Lachnoanaerobaculum</taxon>
    </lineage>
</organism>
<name>E6LK74_9FIRM</name>
<evidence type="ECO:0000313" key="3">
    <source>
        <dbReference type="Proteomes" id="UP000003434"/>
    </source>
</evidence>
<sequence length="70" mass="7842">MAGVVIPYLGPYGEHKGKIELIDINRKKTEPLKGEVGRLRERVTWLKSIVWGLVALNIATIAIVIYLVTK</sequence>
<protein>
    <submittedName>
        <fullName evidence="2">Uncharacterized protein</fullName>
    </submittedName>
</protein>
<keyword evidence="1" id="KW-1133">Transmembrane helix</keyword>